<evidence type="ECO:0000313" key="2">
    <source>
        <dbReference type="EMBL" id="EWS71391.1"/>
    </source>
</evidence>
<gene>
    <name evidence="2" type="ORF">TTHERM_000790464</name>
</gene>
<keyword evidence="3" id="KW-1185">Reference proteome</keyword>
<feature type="transmembrane region" description="Helical" evidence="1">
    <location>
        <begin position="20"/>
        <end position="38"/>
    </location>
</feature>
<proteinExistence type="predicted"/>
<dbReference type="AlphaFoldDB" id="W7XCC5"/>
<evidence type="ECO:0000313" key="3">
    <source>
        <dbReference type="Proteomes" id="UP000009168"/>
    </source>
</evidence>
<feature type="transmembrane region" description="Helical" evidence="1">
    <location>
        <begin position="70"/>
        <end position="103"/>
    </location>
</feature>
<keyword evidence="1" id="KW-1133">Transmembrane helix</keyword>
<dbReference type="RefSeq" id="XP_012656063.1">
    <property type="nucleotide sequence ID" value="XM_012800609.1"/>
</dbReference>
<keyword evidence="1 2" id="KW-0812">Transmembrane</keyword>
<reference evidence="3" key="1">
    <citation type="journal article" date="2006" name="PLoS Biol.">
        <title>Macronuclear genome sequence of the ciliate Tetrahymena thermophila, a model eukaryote.</title>
        <authorList>
            <person name="Eisen J.A."/>
            <person name="Coyne R.S."/>
            <person name="Wu M."/>
            <person name="Wu D."/>
            <person name="Thiagarajan M."/>
            <person name="Wortman J.R."/>
            <person name="Badger J.H."/>
            <person name="Ren Q."/>
            <person name="Amedeo P."/>
            <person name="Jones K.M."/>
            <person name="Tallon L.J."/>
            <person name="Delcher A.L."/>
            <person name="Salzberg S.L."/>
            <person name="Silva J.C."/>
            <person name="Haas B.J."/>
            <person name="Majoros W.H."/>
            <person name="Farzad M."/>
            <person name="Carlton J.M."/>
            <person name="Smith R.K. Jr."/>
            <person name="Garg J."/>
            <person name="Pearlman R.E."/>
            <person name="Karrer K.M."/>
            <person name="Sun L."/>
            <person name="Manning G."/>
            <person name="Elde N.C."/>
            <person name="Turkewitz A.P."/>
            <person name="Asai D.J."/>
            <person name="Wilkes D.E."/>
            <person name="Wang Y."/>
            <person name="Cai H."/>
            <person name="Collins K."/>
            <person name="Stewart B.A."/>
            <person name="Lee S.R."/>
            <person name="Wilamowska K."/>
            <person name="Weinberg Z."/>
            <person name="Ruzzo W.L."/>
            <person name="Wloga D."/>
            <person name="Gaertig J."/>
            <person name="Frankel J."/>
            <person name="Tsao C.-C."/>
            <person name="Gorovsky M.A."/>
            <person name="Keeling P.J."/>
            <person name="Waller R.F."/>
            <person name="Patron N.J."/>
            <person name="Cherry J.M."/>
            <person name="Stover N.A."/>
            <person name="Krieger C.J."/>
            <person name="del Toro C."/>
            <person name="Ryder H.F."/>
            <person name="Williamson S.C."/>
            <person name="Barbeau R.A."/>
            <person name="Hamilton E.P."/>
            <person name="Orias E."/>
        </authorList>
    </citation>
    <scope>NUCLEOTIDE SEQUENCE [LARGE SCALE GENOMIC DNA]</scope>
    <source>
        <strain evidence="3">SB210</strain>
    </source>
</reference>
<keyword evidence="1" id="KW-0472">Membrane</keyword>
<dbReference type="InParanoid" id="W7XCC5"/>
<dbReference type="Proteomes" id="UP000009168">
    <property type="component" value="Unassembled WGS sequence"/>
</dbReference>
<organism evidence="2 3">
    <name type="scientific">Tetrahymena thermophila (strain SB210)</name>
    <dbReference type="NCBI Taxonomy" id="312017"/>
    <lineage>
        <taxon>Eukaryota</taxon>
        <taxon>Sar</taxon>
        <taxon>Alveolata</taxon>
        <taxon>Ciliophora</taxon>
        <taxon>Intramacronucleata</taxon>
        <taxon>Oligohymenophorea</taxon>
        <taxon>Hymenostomatida</taxon>
        <taxon>Tetrahymenina</taxon>
        <taxon>Tetrahymenidae</taxon>
        <taxon>Tetrahymena</taxon>
    </lineage>
</organism>
<dbReference type="GeneID" id="24440686"/>
<name>W7XCC5_TETTS</name>
<evidence type="ECO:0000256" key="1">
    <source>
        <dbReference type="SAM" id="Phobius"/>
    </source>
</evidence>
<accession>W7XCC5</accession>
<dbReference type="EMBL" id="GG662316">
    <property type="protein sequence ID" value="EWS71391.1"/>
    <property type="molecule type" value="Genomic_DNA"/>
</dbReference>
<dbReference type="KEGG" id="tet:TTHERM_000790464"/>
<sequence>MSNCSNRNYVNVISLTQNNLIILFMQVQIYFISIVYLFNYKTQNLKQNINTQIKQIRQLFSLKPLTQIHVAIHLVECLIVSLLILLILLILLTGLSLLLLYIIRRSSNILWLENLNQSVNIMFVIYKSSKNALVLMSFSLQSFPQFRILENAFISNHFINFFDYFLLLSSLEFLLLSNNANSLITYAFDQSIFYSMYSLYLSINYLSSSQAYNDSTTEKDVE</sequence>
<protein>
    <submittedName>
        <fullName evidence="2">Transmembrane protein, putative</fullName>
    </submittedName>
</protein>